<dbReference type="AlphaFoldDB" id="U4KTA3"/>
<organism evidence="2 3">
    <name type="scientific">Acholeplasma brassicae</name>
    <dbReference type="NCBI Taxonomy" id="61635"/>
    <lineage>
        <taxon>Bacteria</taxon>
        <taxon>Bacillati</taxon>
        <taxon>Mycoplasmatota</taxon>
        <taxon>Mollicutes</taxon>
        <taxon>Acholeplasmatales</taxon>
        <taxon>Acholeplasmataceae</taxon>
        <taxon>Acholeplasma</taxon>
    </lineage>
</organism>
<dbReference type="Proteomes" id="UP000032737">
    <property type="component" value="Chromosome"/>
</dbReference>
<dbReference type="InterPro" id="IPR016181">
    <property type="entry name" value="Acyl_CoA_acyltransferase"/>
</dbReference>
<dbReference type="KEGG" id="abra:BN8531318"/>
<dbReference type="InterPro" id="IPR031165">
    <property type="entry name" value="GNAT_YJDJ"/>
</dbReference>
<dbReference type="EMBL" id="FO681348">
    <property type="protein sequence ID" value="CCV66339.1"/>
    <property type="molecule type" value="Genomic_DNA"/>
</dbReference>
<protein>
    <submittedName>
        <fullName evidence="2">Predicted acetyltransferase</fullName>
    </submittedName>
</protein>
<feature type="domain" description="N-acetyltransferase" evidence="1">
    <location>
        <begin position="2"/>
        <end position="90"/>
    </location>
</feature>
<accession>U4KTA3</accession>
<dbReference type="OrthoDB" id="9793389at2"/>
<keyword evidence="2" id="KW-0808">Transferase</keyword>
<dbReference type="PANTHER" id="PTHR31435">
    <property type="entry name" value="PROTEIN NATD1"/>
    <property type="match status" value="1"/>
</dbReference>
<evidence type="ECO:0000313" key="3">
    <source>
        <dbReference type="Proteomes" id="UP000032737"/>
    </source>
</evidence>
<dbReference type="Pfam" id="PF14542">
    <property type="entry name" value="Acetyltransf_CG"/>
    <property type="match status" value="1"/>
</dbReference>
<dbReference type="GO" id="GO:0016740">
    <property type="term" value="F:transferase activity"/>
    <property type="evidence" value="ECO:0007669"/>
    <property type="project" value="UniProtKB-KW"/>
</dbReference>
<keyword evidence="3" id="KW-1185">Reference proteome</keyword>
<reference evidence="2 3" key="1">
    <citation type="journal article" date="2013" name="J. Mol. Microbiol. Biotechnol.">
        <title>Analysis of the Complete Genomes of Acholeplasma brassicae , A. palmae and A. laidlawii and Their Comparison to the Obligate Parasites from ' Candidatus Phytoplasma'.</title>
        <authorList>
            <person name="Kube M."/>
            <person name="Siewert C."/>
            <person name="Migdoll A.M."/>
            <person name="Duduk B."/>
            <person name="Holz S."/>
            <person name="Rabus R."/>
            <person name="Seemuller E."/>
            <person name="Mitrovic J."/>
            <person name="Muller I."/>
            <person name="Buttner C."/>
            <person name="Reinhardt R."/>
        </authorList>
    </citation>
    <scope>NUCLEOTIDE SEQUENCE [LARGE SCALE GENOMIC DNA]</scope>
    <source>
        <strain evidence="3">0502</strain>
    </source>
</reference>
<dbReference type="Gene3D" id="3.40.630.30">
    <property type="match status" value="1"/>
</dbReference>
<name>U4KTA3_9MOLU</name>
<evidence type="ECO:0000259" key="1">
    <source>
        <dbReference type="PROSITE" id="PS51729"/>
    </source>
</evidence>
<dbReference type="PANTHER" id="PTHR31435:SF9">
    <property type="entry name" value="PROTEIN NATD1"/>
    <property type="match status" value="1"/>
</dbReference>
<dbReference type="InterPro" id="IPR045057">
    <property type="entry name" value="Gcn5-rel_NAT"/>
</dbReference>
<dbReference type="HOGENOM" id="CLU_132888_2_2_14"/>
<proteinExistence type="predicted"/>
<evidence type="ECO:0000313" key="2">
    <source>
        <dbReference type="EMBL" id="CCV66339.1"/>
    </source>
</evidence>
<dbReference type="PROSITE" id="PS51729">
    <property type="entry name" value="GNAT_YJDJ"/>
    <property type="match status" value="1"/>
</dbReference>
<dbReference type="STRING" id="61635.BN8531318"/>
<dbReference type="RefSeq" id="WP_030005199.1">
    <property type="nucleotide sequence ID" value="NC_022549.1"/>
</dbReference>
<dbReference type="CDD" id="cd04301">
    <property type="entry name" value="NAT_SF"/>
    <property type="match status" value="1"/>
</dbReference>
<sequence length="103" mass="11411">MDFIYESNRIYAADEQGNVLAEVVFPLEKDGVVNINRTFVDATLRGGGVAAKLLNLAYEHIKAQGLKAIPSCSYAVTFFKRNQDKNDILVDLDLDSIKVECSI</sequence>
<dbReference type="SUPFAM" id="SSF55729">
    <property type="entry name" value="Acyl-CoA N-acyltransferases (Nat)"/>
    <property type="match status" value="1"/>
</dbReference>
<gene>
    <name evidence="2" type="ORF">BN8531318</name>
</gene>